<evidence type="ECO:0000256" key="8">
    <source>
        <dbReference type="SAM" id="Phobius"/>
    </source>
</evidence>
<feature type="domain" description="GtrA/DPMS transmembrane" evidence="10">
    <location>
        <begin position="262"/>
        <end position="377"/>
    </location>
</feature>
<dbReference type="InterPro" id="IPR001173">
    <property type="entry name" value="Glyco_trans_2-like"/>
</dbReference>
<accession>A0ABN7K0S9</accession>
<comment type="subcellular location">
    <subcellularLocation>
        <location evidence="1">Membrane</location>
        <topology evidence="1">Multi-pass membrane protein</topology>
    </subcellularLocation>
</comment>
<dbReference type="Pfam" id="PF04138">
    <property type="entry name" value="GtrA_DPMS_TM"/>
    <property type="match status" value="1"/>
</dbReference>
<evidence type="ECO:0000256" key="5">
    <source>
        <dbReference type="ARBA" id="ARBA00022692"/>
    </source>
</evidence>
<dbReference type="InterPro" id="IPR007267">
    <property type="entry name" value="GtrA_DPMS_TM"/>
</dbReference>
<evidence type="ECO:0000256" key="2">
    <source>
        <dbReference type="ARBA" id="ARBA00006739"/>
    </source>
</evidence>
<evidence type="ECO:0000256" key="1">
    <source>
        <dbReference type="ARBA" id="ARBA00004141"/>
    </source>
</evidence>
<dbReference type="Proteomes" id="UP000601041">
    <property type="component" value="Unassembled WGS sequence"/>
</dbReference>
<dbReference type="PANTHER" id="PTHR43398">
    <property type="entry name" value="DOLICHOL-PHOSPHATE MANNOSYLTRANSFERASE SUBUNIT 1"/>
    <property type="match status" value="1"/>
</dbReference>
<evidence type="ECO:0000313" key="11">
    <source>
        <dbReference type="EMBL" id="CAD7057452.1"/>
    </source>
</evidence>
<gene>
    <name evidence="11" type="ORF">RHAB21_01150</name>
</gene>
<evidence type="ECO:0000256" key="3">
    <source>
        <dbReference type="ARBA" id="ARBA00022676"/>
    </source>
</evidence>
<dbReference type="SUPFAM" id="SSF53448">
    <property type="entry name" value="Nucleotide-diphospho-sugar transferases"/>
    <property type="match status" value="1"/>
</dbReference>
<evidence type="ECO:0000256" key="7">
    <source>
        <dbReference type="ARBA" id="ARBA00023136"/>
    </source>
</evidence>
<dbReference type="Gene3D" id="3.90.550.10">
    <property type="entry name" value="Spore Coat Polysaccharide Biosynthesis Protein SpsA, Chain A"/>
    <property type="match status" value="1"/>
</dbReference>
<dbReference type="InterPro" id="IPR029044">
    <property type="entry name" value="Nucleotide-diphossugar_trans"/>
</dbReference>
<dbReference type="PANTHER" id="PTHR43398:SF1">
    <property type="entry name" value="DOLICHOL-PHOSPHATE MANNOSYLTRANSFERASE SUBUNIT 1"/>
    <property type="match status" value="1"/>
</dbReference>
<dbReference type="Pfam" id="PF00535">
    <property type="entry name" value="Glycos_transf_2"/>
    <property type="match status" value="1"/>
</dbReference>
<evidence type="ECO:0000256" key="6">
    <source>
        <dbReference type="ARBA" id="ARBA00022989"/>
    </source>
</evidence>
<organism evidence="11 12">
    <name type="scientific">Pseudorhizobium halotolerans</name>
    <dbReference type="NCBI Taxonomy" id="1233081"/>
    <lineage>
        <taxon>Bacteria</taxon>
        <taxon>Pseudomonadati</taxon>
        <taxon>Pseudomonadota</taxon>
        <taxon>Alphaproteobacteria</taxon>
        <taxon>Hyphomicrobiales</taxon>
        <taxon>Rhizobiaceae</taxon>
        <taxon>Rhizobium/Agrobacterium group</taxon>
        <taxon>Pseudorhizobium</taxon>
    </lineage>
</organism>
<name>A0ABN7K0S9_9HYPH</name>
<comment type="caution">
    <text evidence="11">The sequence shown here is derived from an EMBL/GenBank/DDBJ whole genome shotgun (WGS) entry which is preliminary data.</text>
</comment>
<keyword evidence="6 8" id="KW-1133">Transmembrane helix</keyword>
<keyword evidence="3" id="KW-0328">Glycosyltransferase</keyword>
<keyword evidence="12" id="KW-1185">Reference proteome</keyword>
<keyword evidence="5 8" id="KW-0812">Transmembrane</keyword>
<protein>
    <submittedName>
        <fullName evidence="11">Dolichol monophosphate mannose synthase</fullName>
    </submittedName>
</protein>
<dbReference type="CDD" id="cd06442">
    <property type="entry name" value="DPM1_like"/>
    <property type="match status" value="1"/>
</dbReference>
<dbReference type="RefSeq" id="WP_342345196.1">
    <property type="nucleotide sequence ID" value="NZ_CABFWE030000020.1"/>
</dbReference>
<dbReference type="InterPro" id="IPR039528">
    <property type="entry name" value="DPM1-like"/>
</dbReference>
<evidence type="ECO:0000259" key="10">
    <source>
        <dbReference type="Pfam" id="PF04138"/>
    </source>
</evidence>
<feature type="domain" description="Glycosyltransferase 2-like" evidence="9">
    <location>
        <begin position="26"/>
        <end position="191"/>
    </location>
</feature>
<feature type="transmembrane region" description="Helical" evidence="8">
    <location>
        <begin position="259"/>
        <end position="281"/>
    </location>
</feature>
<keyword evidence="7 8" id="KW-0472">Membrane</keyword>
<dbReference type="EMBL" id="CABFWE030000020">
    <property type="protein sequence ID" value="CAD7057452.1"/>
    <property type="molecule type" value="Genomic_DNA"/>
</dbReference>
<comment type="similarity">
    <text evidence="2">Belongs to the glycosyltransferase 2 family.</text>
</comment>
<sequence length="380" mass="41349">MMQNACVVEQPPTLAYDSAQRSPELSVIVPTFNEAPNVELVVRALVASLRGIDWEVIFVDDDSSDGTTNLVRLIARRDGRVRCIRRIGRRGLAGASIEGMLSSSAAVIAIMDGDMQHDVSLLPEMLRRIRAGDDLVIASRFYRSGSAADGLSRARLGGSRIATQLARTLLHIDVSDPMSGYFAIRRPAFEALAPRLSTQGFKILMDILASTKQPLQTSEIPLRFRPRQHGLSKLDNLVAAEYLSLLLAKLTGDLLSLRFVLFALIGGSGVVVHLAVLKMALASGLAFSLAQMTAAYVAMTGNFFLNNILTYRDRRLKGWRLISGLASFWVVCSLGVIANVGAGQLVHEQASRWWMAGLAGAGLGAVFNYFATSMLTWRAR</sequence>
<proteinExistence type="inferred from homology"/>
<feature type="transmembrane region" description="Helical" evidence="8">
    <location>
        <begin position="353"/>
        <end position="371"/>
    </location>
</feature>
<evidence type="ECO:0000313" key="12">
    <source>
        <dbReference type="Proteomes" id="UP000601041"/>
    </source>
</evidence>
<evidence type="ECO:0000256" key="4">
    <source>
        <dbReference type="ARBA" id="ARBA00022679"/>
    </source>
</evidence>
<reference evidence="11 12" key="1">
    <citation type="submission" date="2020-11" db="EMBL/GenBank/DDBJ databases">
        <authorList>
            <person name="Lassalle F."/>
        </authorList>
    </citation>
    <scope>NUCLEOTIDE SEQUENCE [LARGE SCALE GENOMIC DNA]</scope>
    <source>
        <strain evidence="11 12">AB21</strain>
    </source>
</reference>
<feature type="transmembrane region" description="Helical" evidence="8">
    <location>
        <begin position="287"/>
        <end position="309"/>
    </location>
</feature>
<keyword evidence="4" id="KW-0808">Transferase</keyword>
<feature type="transmembrane region" description="Helical" evidence="8">
    <location>
        <begin position="321"/>
        <end position="341"/>
    </location>
</feature>
<evidence type="ECO:0000259" key="9">
    <source>
        <dbReference type="Pfam" id="PF00535"/>
    </source>
</evidence>